<dbReference type="GeneID" id="68101837"/>
<accession>A0AA88KEG0</accession>
<dbReference type="Proteomes" id="UP000816034">
    <property type="component" value="Unassembled WGS sequence"/>
</dbReference>
<dbReference type="EMBL" id="PYSW02000038">
    <property type="protein sequence ID" value="KAG2377472.1"/>
    <property type="molecule type" value="Genomic_DNA"/>
</dbReference>
<name>A0AA88KEG0_NAELO</name>
<dbReference type="AlphaFoldDB" id="A0AA88KEG0"/>
<reference evidence="2 3" key="1">
    <citation type="journal article" date="2018" name="BMC Genomics">
        <title>The genome of Naegleria lovaniensis, the basis for a comparative approach to unravel pathogenicity factors of the human pathogenic amoeba N. fowleri.</title>
        <authorList>
            <person name="Liechti N."/>
            <person name="Schurch N."/>
            <person name="Bruggmann R."/>
            <person name="Wittwer M."/>
        </authorList>
    </citation>
    <scope>NUCLEOTIDE SEQUENCE [LARGE SCALE GENOMIC DNA]</scope>
    <source>
        <strain evidence="2 3">ATCC 30569</strain>
    </source>
</reference>
<organism evidence="2 3">
    <name type="scientific">Naegleria lovaniensis</name>
    <name type="common">Amoeba</name>
    <dbReference type="NCBI Taxonomy" id="51637"/>
    <lineage>
        <taxon>Eukaryota</taxon>
        <taxon>Discoba</taxon>
        <taxon>Heterolobosea</taxon>
        <taxon>Tetramitia</taxon>
        <taxon>Eutetramitia</taxon>
        <taxon>Vahlkampfiidae</taxon>
        <taxon>Naegleria</taxon>
    </lineage>
</organism>
<evidence type="ECO:0000256" key="1">
    <source>
        <dbReference type="SAM" id="MobiDB-lite"/>
    </source>
</evidence>
<feature type="compositionally biased region" description="Basic and acidic residues" evidence="1">
    <location>
        <begin position="155"/>
        <end position="170"/>
    </location>
</feature>
<feature type="region of interest" description="Disordered" evidence="1">
    <location>
        <begin position="146"/>
        <end position="170"/>
    </location>
</feature>
<evidence type="ECO:0000313" key="3">
    <source>
        <dbReference type="Proteomes" id="UP000816034"/>
    </source>
</evidence>
<protein>
    <submittedName>
        <fullName evidence="2">Uncharacterized protein</fullName>
    </submittedName>
</protein>
<evidence type="ECO:0000313" key="2">
    <source>
        <dbReference type="EMBL" id="KAG2377472.1"/>
    </source>
</evidence>
<comment type="caution">
    <text evidence="2">The sequence shown here is derived from an EMBL/GenBank/DDBJ whole genome shotgun (WGS) entry which is preliminary data.</text>
</comment>
<keyword evidence="3" id="KW-1185">Reference proteome</keyword>
<proteinExistence type="predicted"/>
<gene>
    <name evidence="2" type="ORF">C9374_009383</name>
</gene>
<dbReference type="RefSeq" id="XP_044544734.1">
    <property type="nucleotide sequence ID" value="XM_044699564.1"/>
</dbReference>
<sequence>MRRNKEFFHAITQTPAVMRTSQYSVECGPLSNNGCTVTTDIHTVSSLSLLDRQHVDLPASATIVPRSRTMTTACETALFPCHHRLVLPSNMISIPSKHHMISTQNTPSETKIRDWKWKLEDGIRKKRQRRRRDTWKNKSVVGVEKASVASGASHACDKPHQDANQNNDKDMYSNTVVPFIIVSTRNKQDIITHGQCQDQTRAKTSSACTENEQLSSSSSHSLPSHENGIIPHVVSSLLTTSFLTLTNQSSSLPSHHQVLTVATSSSTTTPPPQRKYVRTSITISELLN</sequence>